<gene>
    <name evidence="2" type="ORF">PLEPLA_LOCUS20385</name>
</gene>
<evidence type="ECO:0000256" key="1">
    <source>
        <dbReference type="SAM" id="MobiDB-lite"/>
    </source>
</evidence>
<protein>
    <submittedName>
        <fullName evidence="2">Uncharacterized protein</fullName>
    </submittedName>
</protein>
<proteinExistence type="predicted"/>
<dbReference type="AlphaFoldDB" id="A0A9N7UKD5"/>
<name>A0A9N7UKD5_PLEPL</name>
<evidence type="ECO:0000313" key="2">
    <source>
        <dbReference type="EMBL" id="CAB1432325.1"/>
    </source>
</evidence>
<evidence type="ECO:0000313" key="3">
    <source>
        <dbReference type="Proteomes" id="UP001153269"/>
    </source>
</evidence>
<feature type="region of interest" description="Disordered" evidence="1">
    <location>
        <begin position="84"/>
        <end position="141"/>
    </location>
</feature>
<reference evidence="2" key="1">
    <citation type="submission" date="2020-03" db="EMBL/GenBank/DDBJ databases">
        <authorList>
            <person name="Weist P."/>
        </authorList>
    </citation>
    <scope>NUCLEOTIDE SEQUENCE</scope>
</reference>
<feature type="region of interest" description="Disordered" evidence="1">
    <location>
        <begin position="183"/>
        <end position="208"/>
    </location>
</feature>
<sequence>MSYHSIEYCKTWLHKKHVVQWEPLKTEEKVPAKSKLSSQNKRHKLVGKGTLMTKINYLQLLRSGGIEPVSHSVEPRKNRLTLAKRGDCGASSRENVDFDKAAQGDSASPLDKQTGSAAVFKNPASSLETHLPGQERATRGAEAPVCMGETRRFITERVHGDFKVYFPHPRRRGDDGPSFRAQPNVEGSESISPVLFTTPRPPRPPIGRRRGIGSVTCWQAALPLAGGWCPSRTSSRKGGTSLMFISGYLDCPLIV</sequence>
<comment type="caution">
    <text evidence="2">The sequence shown here is derived from an EMBL/GenBank/DDBJ whole genome shotgun (WGS) entry which is preliminary data.</text>
</comment>
<dbReference type="Proteomes" id="UP001153269">
    <property type="component" value="Unassembled WGS sequence"/>
</dbReference>
<dbReference type="EMBL" id="CADEAL010001425">
    <property type="protein sequence ID" value="CAB1432325.1"/>
    <property type="molecule type" value="Genomic_DNA"/>
</dbReference>
<keyword evidence="3" id="KW-1185">Reference proteome</keyword>
<organism evidence="2 3">
    <name type="scientific">Pleuronectes platessa</name>
    <name type="common">European plaice</name>
    <dbReference type="NCBI Taxonomy" id="8262"/>
    <lineage>
        <taxon>Eukaryota</taxon>
        <taxon>Metazoa</taxon>
        <taxon>Chordata</taxon>
        <taxon>Craniata</taxon>
        <taxon>Vertebrata</taxon>
        <taxon>Euteleostomi</taxon>
        <taxon>Actinopterygii</taxon>
        <taxon>Neopterygii</taxon>
        <taxon>Teleostei</taxon>
        <taxon>Neoteleostei</taxon>
        <taxon>Acanthomorphata</taxon>
        <taxon>Carangaria</taxon>
        <taxon>Pleuronectiformes</taxon>
        <taxon>Pleuronectoidei</taxon>
        <taxon>Pleuronectidae</taxon>
        <taxon>Pleuronectes</taxon>
    </lineage>
</organism>
<accession>A0A9N7UKD5</accession>